<dbReference type="RefSeq" id="WP_380590546.1">
    <property type="nucleotide sequence ID" value="NZ_JBHSQJ010000172.1"/>
</dbReference>
<dbReference type="Proteomes" id="UP001596174">
    <property type="component" value="Unassembled WGS sequence"/>
</dbReference>
<keyword evidence="2" id="KW-1185">Reference proteome</keyword>
<gene>
    <name evidence="1" type="ORF">ACFP3V_30330</name>
</gene>
<name>A0ABW1G9T1_9ACTN</name>
<comment type="caution">
    <text evidence="1">The sequence shown here is derived from an EMBL/GenBank/DDBJ whole genome shotgun (WGS) entry which is preliminary data.</text>
</comment>
<evidence type="ECO:0000313" key="1">
    <source>
        <dbReference type="EMBL" id="MFC5911491.1"/>
    </source>
</evidence>
<evidence type="ECO:0000313" key="2">
    <source>
        <dbReference type="Proteomes" id="UP001596174"/>
    </source>
</evidence>
<protein>
    <submittedName>
        <fullName evidence="1">Uncharacterized protein</fullName>
    </submittedName>
</protein>
<organism evidence="1 2">
    <name type="scientific">Streptacidiphilus monticola</name>
    <dbReference type="NCBI Taxonomy" id="2161674"/>
    <lineage>
        <taxon>Bacteria</taxon>
        <taxon>Bacillati</taxon>
        <taxon>Actinomycetota</taxon>
        <taxon>Actinomycetes</taxon>
        <taxon>Kitasatosporales</taxon>
        <taxon>Streptomycetaceae</taxon>
        <taxon>Streptacidiphilus</taxon>
    </lineage>
</organism>
<accession>A0ABW1G9T1</accession>
<reference evidence="2" key="1">
    <citation type="journal article" date="2019" name="Int. J. Syst. Evol. Microbiol.">
        <title>The Global Catalogue of Microorganisms (GCM) 10K type strain sequencing project: providing services to taxonomists for standard genome sequencing and annotation.</title>
        <authorList>
            <consortium name="The Broad Institute Genomics Platform"/>
            <consortium name="The Broad Institute Genome Sequencing Center for Infectious Disease"/>
            <person name="Wu L."/>
            <person name="Ma J."/>
        </authorList>
    </citation>
    <scope>NUCLEOTIDE SEQUENCE [LARGE SCALE GENOMIC DNA]</scope>
    <source>
        <strain evidence="2">JCM 4816</strain>
    </source>
</reference>
<proteinExistence type="predicted"/>
<sequence length="95" mass="10344">MARLPRIQCPTCGGVYGGVPTTTLGWVAVRDHKTAPRSLVLCPGSMTRVRESSALAWQDELPTELTDLVHQPDAVQTELFAPDPASAHSPRDHRD</sequence>
<dbReference type="EMBL" id="JBHSQJ010000172">
    <property type="protein sequence ID" value="MFC5911491.1"/>
    <property type="molecule type" value="Genomic_DNA"/>
</dbReference>